<protein>
    <submittedName>
        <fullName evidence="1">Uncharacterized protein</fullName>
    </submittedName>
</protein>
<evidence type="ECO:0000313" key="2">
    <source>
        <dbReference type="Proteomes" id="UP000229897"/>
    </source>
</evidence>
<evidence type="ECO:0000313" key="1">
    <source>
        <dbReference type="EMBL" id="ATQ77829.1"/>
    </source>
</evidence>
<accession>A0A2D2DS83</accession>
<reference evidence="1" key="1">
    <citation type="submission" date="2017-10" db="EMBL/GenBank/DDBJ databases">
        <title>Massilia psychrophilum sp. nov., a novel purple-pigmented bacterium isolated from Tianshan glacier, Xinjiang Municipality, China.</title>
        <authorList>
            <person name="Wang H."/>
        </authorList>
    </citation>
    <scope>NUCLEOTIDE SEQUENCE [LARGE SCALE GENOMIC DNA]</scope>
    <source>
        <strain evidence="1">B2</strain>
    </source>
</reference>
<dbReference type="Proteomes" id="UP000229897">
    <property type="component" value="Chromosome"/>
</dbReference>
<dbReference type="AlphaFoldDB" id="A0A2D2DS83"/>
<keyword evidence="2" id="KW-1185">Reference proteome</keyword>
<organism evidence="1 2">
    <name type="scientific">Massilia violaceinigra</name>
    <dbReference type="NCBI Taxonomy" id="2045208"/>
    <lineage>
        <taxon>Bacteria</taxon>
        <taxon>Pseudomonadati</taxon>
        <taxon>Pseudomonadota</taxon>
        <taxon>Betaproteobacteria</taxon>
        <taxon>Burkholderiales</taxon>
        <taxon>Oxalobacteraceae</taxon>
        <taxon>Telluria group</taxon>
        <taxon>Massilia</taxon>
    </lineage>
</organism>
<sequence length="169" mass="18875">MDCFAMLRKTTLVIGALTVFERHVKLSTGNTILAAHDRDSRSDEMGVQVSTAAWIYEASIVIRNARQPAAFSAIRTSFEGCDSFFAERARAERDFPAFLESIGFTSQRQEGALLIDGGDIDIITNWLIRLFDTLGPFVEAGGVLEIRDEEGEQMTFCYNGEQMDIEFSE</sequence>
<dbReference type="KEGG" id="mass:CR152_27495"/>
<dbReference type="EMBL" id="CP024608">
    <property type="protein sequence ID" value="ATQ77829.1"/>
    <property type="molecule type" value="Genomic_DNA"/>
</dbReference>
<name>A0A2D2DS83_9BURK</name>
<proteinExistence type="predicted"/>
<gene>
    <name evidence="1" type="ORF">CR152_27495</name>
</gene>